<dbReference type="PANTHER" id="PTHR47779">
    <property type="entry name" value="SYNTHASE (CCG-9), PUTATIVE (AFU_ORTHOLOGUE AFUA_3G12100)-RELATED"/>
    <property type="match status" value="1"/>
</dbReference>
<comment type="similarity">
    <text evidence="1">Belongs to the glycosyltransferase group 1 family. Glycosyltransferase 4 subfamily.</text>
</comment>
<evidence type="ECO:0000259" key="7">
    <source>
        <dbReference type="Pfam" id="PF00534"/>
    </source>
</evidence>
<evidence type="ECO:0000256" key="6">
    <source>
        <dbReference type="ARBA" id="ARBA00023277"/>
    </source>
</evidence>
<name>A0A7V5HN37_UNCW3</name>
<feature type="domain" description="Trehalose synthase N-terminal" evidence="8">
    <location>
        <begin position="33"/>
        <end position="175"/>
    </location>
</feature>
<gene>
    <name evidence="9" type="ORF">ENL43_03005</name>
</gene>
<keyword evidence="3" id="KW-0313">Glucose metabolism</keyword>
<dbReference type="AlphaFoldDB" id="A0A7V5HN37"/>
<dbReference type="GO" id="GO:0016757">
    <property type="term" value="F:glycosyltransferase activity"/>
    <property type="evidence" value="ECO:0007669"/>
    <property type="project" value="UniProtKB-KW"/>
</dbReference>
<dbReference type="PANTHER" id="PTHR47779:SF1">
    <property type="entry name" value="SYNTHASE (CCG-9), PUTATIVE (AFU_ORTHOLOGUE AFUA_3G12100)-RELATED"/>
    <property type="match status" value="1"/>
</dbReference>
<comment type="caution">
    <text evidence="9">The sequence shown here is derived from an EMBL/GenBank/DDBJ whole genome shotgun (WGS) entry which is preliminary data.</text>
</comment>
<organism evidence="9">
    <name type="scientific">candidate division WOR-3 bacterium</name>
    <dbReference type="NCBI Taxonomy" id="2052148"/>
    <lineage>
        <taxon>Bacteria</taxon>
        <taxon>Bacteria division WOR-3</taxon>
    </lineage>
</organism>
<evidence type="ECO:0000256" key="4">
    <source>
        <dbReference type="ARBA" id="ARBA00022676"/>
    </source>
</evidence>
<dbReference type="Proteomes" id="UP000886050">
    <property type="component" value="Unassembled WGS sequence"/>
</dbReference>
<keyword evidence="4" id="KW-0328">Glycosyltransferase</keyword>
<protein>
    <submittedName>
        <fullName evidence="9">Glycosyltransferase</fullName>
    </submittedName>
</protein>
<dbReference type="GO" id="GO:0006006">
    <property type="term" value="P:glucose metabolic process"/>
    <property type="evidence" value="ECO:0007669"/>
    <property type="project" value="UniProtKB-KW"/>
</dbReference>
<dbReference type="Gene3D" id="3.40.50.2000">
    <property type="entry name" value="Glycogen Phosphorylase B"/>
    <property type="match status" value="2"/>
</dbReference>
<evidence type="ECO:0000313" key="9">
    <source>
        <dbReference type="EMBL" id="HHF53314.1"/>
    </source>
</evidence>
<comment type="subunit">
    <text evidence="2">Homodimer.</text>
</comment>
<dbReference type="SUPFAM" id="SSF53756">
    <property type="entry name" value="UDP-Glycosyltransferase/glycogen phosphorylase"/>
    <property type="match status" value="1"/>
</dbReference>
<accession>A0A7V5HN37</accession>
<dbReference type="Pfam" id="PF00534">
    <property type="entry name" value="Glycos_transf_1"/>
    <property type="match status" value="1"/>
</dbReference>
<evidence type="ECO:0000256" key="1">
    <source>
        <dbReference type="ARBA" id="ARBA00009481"/>
    </source>
</evidence>
<feature type="domain" description="Glycosyl transferase family 1" evidence="7">
    <location>
        <begin position="207"/>
        <end position="379"/>
    </location>
</feature>
<dbReference type="EMBL" id="DRTX01000154">
    <property type="protein sequence ID" value="HHF53314.1"/>
    <property type="molecule type" value="Genomic_DNA"/>
</dbReference>
<evidence type="ECO:0000256" key="5">
    <source>
        <dbReference type="ARBA" id="ARBA00022679"/>
    </source>
</evidence>
<evidence type="ECO:0000256" key="2">
    <source>
        <dbReference type="ARBA" id="ARBA00011738"/>
    </source>
</evidence>
<dbReference type="InterPro" id="IPR049438">
    <property type="entry name" value="TreT_GT1"/>
</dbReference>
<evidence type="ECO:0000259" key="8">
    <source>
        <dbReference type="Pfam" id="PF21269"/>
    </source>
</evidence>
<keyword evidence="6" id="KW-0119">Carbohydrate metabolism</keyword>
<dbReference type="Pfam" id="PF21269">
    <property type="entry name" value="TreT_GT1"/>
    <property type="match status" value="1"/>
</dbReference>
<reference evidence="9" key="1">
    <citation type="journal article" date="2020" name="mSystems">
        <title>Genome- and Community-Level Interaction Insights into Carbon Utilization and Element Cycling Functions of Hydrothermarchaeota in Hydrothermal Sediment.</title>
        <authorList>
            <person name="Zhou Z."/>
            <person name="Liu Y."/>
            <person name="Xu W."/>
            <person name="Pan J."/>
            <person name="Luo Z.H."/>
            <person name="Li M."/>
        </authorList>
    </citation>
    <scope>NUCLEOTIDE SEQUENCE [LARGE SCALE GENOMIC DNA]</scope>
    <source>
        <strain evidence="9">HyVt-96</strain>
    </source>
</reference>
<keyword evidence="5" id="KW-0808">Transferase</keyword>
<dbReference type="InterPro" id="IPR052078">
    <property type="entry name" value="Trehalose_Metab_GTase"/>
</dbReference>
<evidence type="ECO:0000256" key="3">
    <source>
        <dbReference type="ARBA" id="ARBA00022526"/>
    </source>
</evidence>
<dbReference type="InterPro" id="IPR001296">
    <property type="entry name" value="Glyco_trans_1"/>
</dbReference>
<sequence>MKHLEDYREIVGDKVITEIYQKARKLYGRHIIHINSTFMGGGVAEMLLSIAPLMNYIGLNADWVTFHGNQDFFTLTKKIHNALQGDRIHWTKNKVNLYLNTNRNFSIYTHLGENYDLVIIHDPQPLPLIRFYKKVQPWVWRCHVDLSHPNETVWNFLKNFILRYDLVIVSNENYKNDIPIKYKIIHPAIDPLSLKNMELDNVTIIKYTKKFKIPTDKPLITQISRFDKWKDPEGVIEVFKIVKEKVDARLVLCGSMATDDPEGYRILERVKRKAKRLIDKGDVILLTYENNVLVNALQRISSVIIQKSLKEGFGLTVTEALWKGKPVVASRVGGITLQIEDGVNGFLVDSMDYEGTAQKIIEILKNPELAEKLGKKGKETVRKNFLITRLLSDYLDVFNELLG</sequence>
<proteinExistence type="inferred from homology"/>